<protein>
    <submittedName>
        <fullName evidence="2">Uncharacterized protein</fullName>
    </submittedName>
</protein>
<accession>A0A3S4ZTN6</accession>
<evidence type="ECO:0000256" key="1">
    <source>
        <dbReference type="SAM" id="MobiDB-lite"/>
    </source>
</evidence>
<dbReference type="AlphaFoldDB" id="A0A3S4ZTN6"/>
<gene>
    <name evidence="2" type="ORF">PXEA_LOCUS12947</name>
</gene>
<feature type="compositionally biased region" description="Basic and acidic residues" evidence="1">
    <location>
        <begin position="46"/>
        <end position="59"/>
    </location>
</feature>
<evidence type="ECO:0000313" key="2">
    <source>
        <dbReference type="EMBL" id="VEL19507.1"/>
    </source>
</evidence>
<sequence length="107" mass="12392">MRMTESRCTAAVWLLHDVQVDAVHETSYLVLGENEPRFRPSNMRPSSDDVHHRMDESSARFHSKRGRSCGLRQPERRIKAKRLQYNAIQPSSSGEIDLRISYSCTFI</sequence>
<name>A0A3S4ZTN6_9PLAT</name>
<dbReference type="EMBL" id="CAAALY010041867">
    <property type="protein sequence ID" value="VEL19507.1"/>
    <property type="molecule type" value="Genomic_DNA"/>
</dbReference>
<comment type="caution">
    <text evidence="2">The sequence shown here is derived from an EMBL/GenBank/DDBJ whole genome shotgun (WGS) entry which is preliminary data.</text>
</comment>
<proteinExistence type="predicted"/>
<reference evidence="2" key="1">
    <citation type="submission" date="2018-11" db="EMBL/GenBank/DDBJ databases">
        <authorList>
            <consortium name="Pathogen Informatics"/>
        </authorList>
    </citation>
    <scope>NUCLEOTIDE SEQUENCE</scope>
</reference>
<evidence type="ECO:0000313" key="3">
    <source>
        <dbReference type="Proteomes" id="UP000784294"/>
    </source>
</evidence>
<dbReference type="Proteomes" id="UP000784294">
    <property type="component" value="Unassembled WGS sequence"/>
</dbReference>
<keyword evidence="3" id="KW-1185">Reference proteome</keyword>
<organism evidence="2 3">
    <name type="scientific">Protopolystoma xenopodis</name>
    <dbReference type="NCBI Taxonomy" id="117903"/>
    <lineage>
        <taxon>Eukaryota</taxon>
        <taxon>Metazoa</taxon>
        <taxon>Spiralia</taxon>
        <taxon>Lophotrochozoa</taxon>
        <taxon>Platyhelminthes</taxon>
        <taxon>Monogenea</taxon>
        <taxon>Polyopisthocotylea</taxon>
        <taxon>Polystomatidea</taxon>
        <taxon>Polystomatidae</taxon>
        <taxon>Protopolystoma</taxon>
    </lineage>
</organism>
<feature type="region of interest" description="Disordered" evidence="1">
    <location>
        <begin position="35"/>
        <end position="72"/>
    </location>
</feature>